<evidence type="ECO:0008006" key="4">
    <source>
        <dbReference type="Google" id="ProtNLM"/>
    </source>
</evidence>
<name>A0AAX1M5V0_GLAPU</name>
<feature type="chain" id="PRO_5043320526" description="Lipoprotein" evidence="1">
    <location>
        <begin position="19"/>
        <end position="132"/>
    </location>
</feature>
<dbReference type="EMBL" id="CP071491">
    <property type="protein sequence ID" value="QSX17480.1"/>
    <property type="molecule type" value="Genomic_DNA"/>
</dbReference>
<evidence type="ECO:0000313" key="2">
    <source>
        <dbReference type="EMBL" id="QSX17480.1"/>
    </source>
</evidence>
<dbReference type="AlphaFoldDB" id="A0AAX1M5V0"/>
<gene>
    <name evidence="2" type="ORF">J1G54_02715</name>
</gene>
<dbReference type="PROSITE" id="PS51257">
    <property type="entry name" value="PROKAR_LIPOPROTEIN"/>
    <property type="match status" value="1"/>
</dbReference>
<proteinExistence type="predicted"/>
<keyword evidence="1" id="KW-0732">Signal</keyword>
<feature type="signal peptide" evidence="1">
    <location>
        <begin position="1"/>
        <end position="18"/>
    </location>
</feature>
<accession>A0AAX1M5V0</accession>
<protein>
    <recommendedName>
        <fullName evidence="4">Lipoprotein</fullName>
    </recommendedName>
</protein>
<organism evidence="2 3">
    <name type="scientific">Glaesserella parasuis</name>
    <name type="common">Haemophilus parasuis</name>
    <dbReference type="NCBI Taxonomy" id="738"/>
    <lineage>
        <taxon>Bacteria</taxon>
        <taxon>Pseudomonadati</taxon>
        <taxon>Pseudomonadota</taxon>
        <taxon>Gammaproteobacteria</taxon>
        <taxon>Pasteurellales</taxon>
        <taxon>Pasteurellaceae</taxon>
        <taxon>Glaesserella</taxon>
    </lineage>
</organism>
<evidence type="ECO:0000256" key="1">
    <source>
        <dbReference type="SAM" id="SignalP"/>
    </source>
</evidence>
<evidence type="ECO:0000313" key="3">
    <source>
        <dbReference type="Proteomes" id="UP000662736"/>
    </source>
</evidence>
<dbReference type="RefSeq" id="WP_203399009.1">
    <property type="nucleotide sequence ID" value="NZ_CP069308.1"/>
</dbReference>
<dbReference type="Proteomes" id="UP000662736">
    <property type="component" value="Chromosome"/>
</dbReference>
<reference evidence="2" key="1">
    <citation type="submission" date="2021-03" db="EMBL/GenBank/DDBJ databases">
        <title>Characterization of a novel Integrative Conjugative Element in Glaesserella parasuis.</title>
        <authorList>
            <person name="Hu G."/>
            <person name="Sun H."/>
        </authorList>
    </citation>
    <scope>NUCLEOTIDE SEQUENCE</scope>
    <source>
        <strain evidence="2">GHP1807</strain>
    </source>
</reference>
<sequence>MKKLLALTLSVFALVACGDEKPTQETVVAELKSTGVEINDVRTLERDTKSPLPNSYAVRFAFSTPEIAPKGGQVFICDEKKLCDPLYVYFDALKAFGGSYYYQSPKGLVVLQLNEKMTPETAKKLEKALAKF</sequence>